<keyword evidence="5 6" id="KW-0472">Membrane</keyword>
<dbReference type="AlphaFoldDB" id="A0A7J7JWB0"/>
<feature type="transmembrane region" description="Helical" evidence="6">
    <location>
        <begin position="213"/>
        <end position="238"/>
    </location>
</feature>
<dbReference type="SUPFAM" id="SSF103473">
    <property type="entry name" value="MFS general substrate transporter"/>
    <property type="match status" value="1"/>
</dbReference>
<keyword evidence="2" id="KW-0813">Transport</keyword>
<evidence type="ECO:0008006" key="9">
    <source>
        <dbReference type="Google" id="ProtNLM"/>
    </source>
</evidence>
<feature type="transmembrane region" description="Helical" evidence="6">
    <location>
        <begin position="298"/>
        <end position="318"/>
    </location>
</feature>
<feature type="transmembrane region" description="Helical" evidence="6">
    <location>
        <begin position="404"/>
        <end position="424"/>
    </location>
</feature>
<dbReference type="PANTHER" id="PTHR23506">
    <property type="entry name" value="GH10249P"/>
    <property type="match status" value="1"/>
</dbReference>
<evidence type="ECO:0000256" key="4">
    <source>
        <dbReference type="ARBA" id="ARBA00022989"/>
    </source>
</evidence>
<evidence type="ECO:0000256" key="5">
    <source>
        <dbReference type="ARBA" id="ARBA00023136"/>
    </source>
</evidence>
<reference evidence="7" key="1">
    <citation type="submission" date="2020-06" db="EMBL/GenBank/DDBJ databases">
        <title>Draft genome of Bugula neritina, a colonial animal packing powerful symbionts and potential medicines.</title>
        <authorList>
            <person name="Rayko M."/>
        </authorList>
    </citation>
    <scope>NUCLEOTIDE SEQUENCE [LARGE SCALE GENOMIC DNA]</scope>
    <source>
        <strain evidence="7">Kwan_BN1</strain>
    </source>
</reference>
<dbReference type="Pfam" id="PF07690">
    <property type="entry name" value="MFS_1"/>
    <property type="match status" value="1"/>
</dbReference>
<dbReference type="EMBL" id="VXIV02001680">
    <property type="protein sequence ID" value="KAF6030709.1"/>
    <property type="molecule type" value="Genomic_DNA"/>
</dbReference>
<dbReference type="Proteomes" id="UP000593567">
    <property type="component" value="Unassembled WGS sequence"/>
</dbReference>
<accession>A0A7J7JWB0</accession>
<feature type="transmembrane region" description="Helical" evidence="6">
    <location>
        <begin position="330"/>
        <end position="353"/>
    </location>
</feature>
<feature type="transmembrane region" description="Helical" evidence="6">
    <location>
        <begin position="115"/>
        <end position="137"/>
    </location>
</feature>
<name>A0A7J7JWB0_BUGNE</name>
<feature type="transmembrane region" description="Helical" evidence="6">
    <location>
        <begin position="149"/>
        <end position="176"/>
    </location>
</feature>
<gene>
    <name evidence="7" type="ORF">EB796_011008</name>
</gene>
<feature type="transmembrane region" description="Helical" evidence="6">
    <location>
        <begin position="49"/>
        <end position="68"/>
    </location>
</feature>
<evidence type="ECO:0000256" key="3">
    <source>
        <dbReference type="ARBA" id="ARBA00022692"/>
    </source>
</evidence>
<comment type="caution">
    <text evidence="7">The sequence shown here is derived from an EMBL/GenBank/DDBJ whole genome shotgun (WGS) entry which is preliminary data.</text>
</comment>
<evidence type="ECO:0000256" key="1">
    <source>
        <dbReference type="ARBA" id="ARBA00004141"/>
    </source>
</evidence>
<dbReference type="OrthoDB" id="446368at2759"/>
<evidence type="ECO:0000313" key="7">
    <source>
        <dbReference type="EMBL" id="KAF6030709.1"/>
    </source>
</evidence>
<dbReference type="PANTHER" id="PTHR23506:SF28">
    <property type="entry name" value="MFS-TYPE TRANSPORTER SLC18B1-LIKE PROTEIN"/>
    <property type="match status" value="1"/>
</dbReference>
<dbReference type="Gene3D" id="1.20.1250.20">
    <property type="entry name" value="MFS general substrate transporter like domains"/>
    <property type="match status" value="2"/>
</dbReference>
<keyword evidence="4 6" id="KW-1133">Transmembrane helix</keyword>
<protein>
    <recommendedName>
        <fullName evidence="9">SLC18B1</fullName>
    </recommendedName>
</protein>
<feature type="transmembrane region" description="Helical" evidence="6">
    <location>
        <begin position="188"/>
        <end position="207"/>
    </location>
</feature>
<proteinExistence type="predicted"/>
<dbReference type="InterPro" id="IPR011701">
    <property type="entry name" value="MFS"/>
</dbReference>
<feature type="transmembrane region" description="Helical" evidence="6">
    <location>
        <begin position="88"/>
        <end position="108"/>
    </location>
</feature>
<sequence>MTGQSSATNNSCSEDKQFNIEEPVNAKHDFVDNDNTESKRFSYTREQKFILLAACTGNFFAFSCASLPSPFLPLLNESHNINSSLTGWIIGLFALIFLVVGPVCGRLMQLVKIHYIFILGMVVCGTMTILFGSLEYFPYPESNSQNLDVLFLVVQTILRIGQAAGAAAVAISSIVLLNTAFPENTITVLGYGETIAGFGTMSGPAIGSGFYKLGGFMAVFGVVGGLILGGSLLAWFLLPTDIVIKRKETSKYSIWSILFNLSMMVALTAAMSTGIIWMSVEPILEPELRKEYGLTPDISALVFLLISLFYTITAPFVGKALNRFVSNIRPLWLMMLTLVVLGTSTAFIAVPSMEIIFISGSRANGSEGLDPSTMVMISGVFMSFYSLGEFIGPVLSGIISQSTNFAWTMTVYSCICVGFALLMACKKIQEYFKRCKSNDANTETVDICDVKDTEHKPLLKSA</sequence>
<organism evidence="7 8">
    <name type="scientific">Bugula neritina</name>
    <name type="common">Brown bryozoan</name>
    <name type="synonym">Sertularia neritina</name>
    <dbReference type="NCBI Taxonomy" id="10212"/>
    <lineage>
        <taxon>Eukaryota</taxon>
        <taxon>Metazoa</taxon>
        <taxon>Spiralia</taxon>
        <taxon>Lophotrochozoa</taxon>
        <taxon>Bryozoa</taxon>
        <taxon>Gymnolaemata</taxon>
        <taxon>Cheilostomatida</taxon>
        <taxon>Flustrina</taxon>
        <taxon>Buguloidea</taxon>
        <taxon>Bugulidae</taxon>
        <taxon>Bugula</taxon>
    </lineage>
</organism>
<keyword evidence="3 6" id="KW-0812">Transmembrane</keyword>
<evidence type="ECO:0000256" key="2">
    <source>
        <dbReference type="ARBA" id="ARBA00022448"/>
    </source>
</evidence>
<dbReference type="InterPro" id="IPR036259">
    <property type="entry name" value="MFS_trans_sf"/>
</dbReference>
<evidence type="ECO:0000313" key="8">
    <source>
        <dbReference type="Proteomes" id="UP000593567"/>
    </source>
</evidence>
<evidence type="ECO:0000256" key="6">
    <source>
        <dbReference type="SAM" id="Phobius"/>
    </source>
</evidence>
<dbReference type="GO" id="GO:0016020">
    <property type="term" value="C:membrane"/>
    <property type="evidence" value="ECO:0007669"/>
    <property type="project" value="UniProtKB-SubCell"/>
</dbReference>
<keyword evidence="8" id="KW-1185">Reference proteome</keyword>
<dbReference type="InterPro" id="IPR050930">
    <property type="entry name" value="MFS_Vesicular_Transporter"/>
</dbReference>
<feature type="transmembrane region" description="Helical" evidence="6">
    <location>
        <begin position="373"/>
        <end position="392"/>
    </location>
</feature>
<feature type="transmembrane region" description="Helical" evidence="6">
    <location>
        <begin position="258"/>
        <end position="278"/>
    </location>
</feature>
<comment type="subcellular location">
    <subcellularLocation>
        <location evidence="1">Membrane</location>
        <topology evidence="1">Multi-pass membrane protein</topology>
    </subcellularLocation>
</comment>
<dbReference type="GO" id="GO:0022857">
    <property type="term" value="F:transmembrane transporter activity"/>
    <property type="evidence" value="ECO:0007669"/>
    <property type="project" value="InterPro"/>
</dbReference>